<evidence type="ECO:0000256" key="2">
    <source>
        <dbReference type="ARBA" id="ARBA00022448"/>
    </source>
</evidence>
<dbReference type="PANTHER" id="PTHR11795">
    <property type="entry name" value="BRANCHED-CHAIN AMINO ACID TRANSPORT SYSTEM PERMEASE PROTEIN LIVH"/>
    <property type="match status" value="1"/>
</dbReference>
<evidence type="ECO:0000256" key="4">
    <source>
        <dbReference type="ARBA" id="ARBA00022692"/>
    </source>
</evidence>
<sequence>MYFIQVLLNGLMLGGVFALVAVGLNLIFGVMKIVNFAQGEFLMIGMFVAFALYSLYPTKSATDIYLLVLPAVILSGIFTLVLYLLLIQHVVGHDDRTQILLTLGLSFFLQGLAQIIFGSSFHAIPGTMHEASLHIGKLTVQEGPLIAFVVAMIATIILSFLLKKTFWGKSIRAVAENRQVSSVLGIHSKIIFASAFAVGGILAALGGALLAPYQYVYPSVGSNYVIIAFLVVVIAGLGNVNGSVFGGLFIGIVESITSGYISIDLSVASIYIIFLLVLWFRPEGLFSKKGRVV</sequence>
<comment type="subcellular location">
    <subcellularLocation>
        <location evidence="1">Cell membrane</location>
        <topology evidence="1">Multi-pass membrane protein</topology>
    </subcellularLocation>
</comment>
<keyword evidence="7 9" id="KW-0472">Membrane</keyword>
<evidence type="ECO:0000256" key="1">
    <source>
        <dbReference type="ARBA" id="ARBA00004651"/>
    </source>
</evidence>
<comment type="similarity">
    <text evidence="8">Belongs to the binding-protein-dependent transport system permease family. LivHM subfamily.</text>
</comment>
<dbReference type="InterPro" id="IPR001851">
    <property type="entry name" value="ABC_transp_permease"/>
</dbReference>
<keyword evidence="5" id="KW-0029">Amino-acid transport</keyword>
<evidence type="ECO:0000313" key="11">
    <source>
        <dbReference type="Proteomes" id="UP000830167"/>
    </source>
</evidence>
<feature type="transmembrane region" description="Helical" evidence="9">
    <location>
        <begin position="190"/>
        <end position="213"/>
    </location>
</feature>
<evidence type="ECO:0000256" key="8">
    <source>
        <dbReference type="ARBA" id="ARBA00037998"/>
    </source>
</evidence>
<dbReference type="CDD" id="cd06582">
    <property type="entry name" value="TM_PBP1_LivH_like"/>
    <property type="match status" value="1"/>
</dbReference>
<keyword evidence="6 9" id="KW-1133">Transmembrane helix</keyword>
<feature type="transmembrane region" description="Helical" evidence="9">
    <location>
        <begin position="40"/>
        <end position="58"/>
    </location>
</feature>
<evidence type="ECO:0000256" key="6">
    <source>
        <dbReference type="ARBA" id="ARBA00022989"/>
    </source>
</evidence>
<keyword evidence="3" id="KW-1003">Cell membrane</keyword>
<feature type="transmembrane region" description="Helical" evidence="9">
    <location>
        <begin position="99"/>
        <end position="124"/>
    </location>
</feature>
<feature type="transmembrane region" description="Helical" evidence="9">
    <location>
        <begin position="260"/>
        <end position="280"/>
    </location>
</feature>
<dbReference type="InterPro" id="IPR052157">
    <property type="entry name" value="BCAA_transport_permease"/>
</dbReference>
<evidence type="ECO:0000256" key="5">
    <source>
        <dbReference type="ARBA" id="ARBA00022970"/>
    </source>
</evidence>
<feature type="transmembrane region" description="Helical" evidence="9">
    <location>
        <begin position="6"/>
        <end position="28"/>
    </location>
</feature>
<dbReference type="Pfam" id="PF02653">
    <property type="entry name" value="BPD_transp_2"/>
    <property type="match status" value="1"/>
</dbReference>
<evidence type="ECO:0000313" key="10">
    <source>
        <dbReference type="EMBL" id="UOF90998.1"/>
    </source>
</evidence>
<evidence type="ECO:0000256" key="9">
    <source>
        <dbReference type="SAM" id="Phobius"/>
    </source>
</evidence>
<organism evidence="10 11">
    <name type="scientific">Fodinisporobacter ferrooxydans</name>
    <dbReference type="NCBI Taxonomy" id="2901836"/>
    <lineage>
        <taxon>Bacteria</taxon>
        <taxon>Bacillati</taxon>
        <taxon>Bacillota</taxon>
        <taxon>Bacilli</taxon>
        <taxon>Bacillales</taxon>
        <taxon>Alicyclobacillaceae</taxon>
        <taxon>Fodinisporobacter</taxon>
    </lineage>
</organism>
<feature type="transmembrane region" description="Helical" evidence="9">
    <location>
        <begin position="144"/>
        <end position="162"/>
    </location>
</feature>
<reference evidence="10" key="1">
    <citation type="submission" date="2021-12" db="EMBL/GenBank/DDBJ databases">
        <title>Alicyclobacillaceae gen. nov., sp. nov., isolated from chalcocite enrichment system.</title>
        <authorList>
            <person name="Jiang Z."/>
        </authorList>
    </citation>
    <scope>NUCLEOTIDE SEQUENCE</scope>
    <source>
        <strain evidence="10">MYW30-H2</strain>
    </source>
</reference>
<feature type="transmembrane region" description="Helical" evidence="9">
    <location>
        <begin position="64"/>
        <end position="87"/>
    </location>
</feature>
<dbReference type="RefSeq" id="WP_347437691.1">
    <property type="nucleotide sequence ID" value="NZ_CP089291.1"/>
</dbReference>
<accession>A0ABY4CKR1</accession>
<dbReference type="EMBL" id="CP089291">
    <property type="protein sequence ID" value="UOF90998.1"/>
    <property type="molecule type" value="Genomic_DNA"/>
</dbReference>
<evidence type="ECO:0000256" key="3">
    <source>
        <dbReference type="ARBA" id="ARBA00022475"/>
    </source>
</evidence>
<feature type="transmembrane region" description="Helical" evidence="9">
    <location>
        <begin position="225"/>
        <end position="253"/>
    </location>
</feature>
<gene>
    <name evidence="10" type="ORF">LSG31_01575</name>
</gene>
<keyword evidence="2" id="KW-0813">Transport</keyword>
<dbReference type="Proteomes" id="UP000830167">
    <property type="component" value="Chromosome"/>
</dbReference>
<name>A0ABY4CKR1_9BACL</name>
<protein>
    <submittedName>
        <fullName evidence="10">Branched-chain amino acid ABC transporter permease</fullName>
    </submittedName>
</protein>
<keyword evidence="4 9" id="KW-0812">Transmembrane</keyword>
<evidence type="ECO:0000256" key="7">
    <source>
        <dbReference type="ARBA" id="ARBA00023136"/>
    </source>
</evidence>
<dbReference type="PANTHER" id="PTHR11795:SF445">
    <property type="entry name" value="AMINO ACID ABC TRANSPORTER PERMEASE PROTEIN"/>
    <property type="match status" value="1"/>
</dbReference>
<proteinExistence type="inferred from homology"/>
<keyword evidence="11" id="KW-1185">Reference proteome</keyword>